<dbReference type="AlphaFoldDB" id="A0A2S8GHB2"/>
<evidence type="ECO:0000313" key="2">
    <source>
        <dbReference type="Proteomes" id="UP000237819"/>
    </source>
</evidence>
<comment type="caution">
    <text evidence="1">The sequence shown here is derived from an EMBL/GenBank/DDBJ whole genome shotgun (WGS) entry which is preliminary data.</text>
</comment>
<reference evidence="1 2" key="1">
    <citation type="submission" date="2018-02" db="EMBL/GenBank/DDBJ databases">
        <title>Comparative genomes isolates from brazilian mangrove.</title>
        <authorList>
            <person name="Araujo J.E."/>
            <person name="Taketani R.G."/>
            <person name="Silva M.C.P."/>
            <person name="Loureco M.V."/>
            <person name="Andreote F.D."/>
        </authorList>
    </citation>
    <scope>NUCLEOTIDE SEQUENCE [LARGE SCALE GENOMIC DNA]</scope>
    <source>
        <strain evidence="1 2">Nap-Phe MGV</strain>
    </source>
</reference>
<dbReference type="OrthoDB" id="281889at2"/>
<protein>
    <submittedName>
        <fullName evidence="1">Uncharacterized protein</fullName>
    </submittedName>
</protein>
<dbReference type="EMBL" id="PUHZ01000022">
    <property type="protein sequence ID" value="PQO43827.1"/>
    <property type="molecule type" value="Genomic_DNA"/>
</dbReference>
<accession>A0A2S8GHB2</accession>
<dbReference type="Proteomes" id="UP000237819">
    <property type="component" value="Unassembled WGS sequence"/>
</dbReference>
<sequence>MTQQELENELIAATGETRAQLRRMGFSLLAEGADEEGDDRPPQIIDWDEVELHRNVPYSPRRTAAA</sequence>
<gene>
    <name evidence="1" type="ORF">C5Y93_21820</name>
</gene>
<dbReference type="RefSeq" id="WP_105337583.1">
    <property type="nucleotide sequence ID" value="NZ_PUHZ01000022.1"/>
</dbReference>
<organism evidence="1 2">
    <name type="scientific">Blastopirellula marina</name>
    <dbReference type="NCBI Taxonomy" id="124"/>
    <lineage>
        <taxon>Bacteria</taxon>
        <taxon>Pseudomonadati</taxon>
        <taxon>Planctomycetota</taxon>
        <taxon>Planctomycetia</taxon>
        <taxon>Pirellulales</taxon>
        <taxon>Pirellulaceae</taxon>
        <taxon>Blastopirellula</taxon>
    </lineage>
</organism>
<proteinExistence type="predicted"/>
<name>A0A2S8GHB2_9BACT</name>
<evidence type="ECO:0000313" key="1">
    <source>
        <dbReference type="EMBL" id="PQO43827.1"/>
    </source>
</evidence>